<keyword evidence="8" id="KW-0847">Vitamin C</keyword>
<name>A0A6P4EZY3_DRORH</name>
<dbReference type="InterPro" id="IPR005123">
    <property type="entry name" value="Oxoglu/Fe-dep_dioxygenase_dom"/>
</dbReference>
<dbReference type="PANTHER" id="PTHR10869">
    <property type="entry name" value="PROLYL 4-HYDROXYLASE ALPHA SUBUNIT"/>
    <property type="match status" value="1"/>
</dbReference>
<evidence type="ECO:0000256" key="4">
    <source>
        <dbReference type="ARBA" id="ARBA00006511"/>
    </source>
</evidence>
<dbReference type="OrthoDB" id="420380at2759"/>
<comment type="similarity">
    <text evidence="4">Belongs to the P4HA family.</text>
</comment>
<keyword evidence="7" id="KW-0256">Endoplasmic reticulum</keyword>
<keyword evidence="9" id="KW-0223">Dioxygenase</keyword>
<evidence type="ECO:0000256" key="9">
    <source>
        <dbReference type="ARBA" id="ARBA00022964"/>
    </source>
</evidence>
<comment type="subcellular location">
    <subcellularLocation>
        <location evidence="3">Endoplasmic reticulum lumen</location>
    </subcellularLocation>
</comment>
<dbReference type="Gene3D" id="2.60.120.620">
    <property type="entry name" value="q2cbj1_9rhob like domain"/>
    <property type="match status" value="1"/>
</dbReference>
<keyword evidence="10" id="KW-0560">Oxidoreductase</keyword>
<dbReference type="GO" id="GO:0004656">
    <property type="term" value="F:procollagen-proline 4-dioxygenase activity"/>
    <property type="evidence" value="ECO:0007669"/>
    <property type="project" value="UniProtKB-EC"/>
</dbReference>
<evidence type="ECO:0000256" key="10">
    <source>
        <dbReference type="ARBA" id="ARBA00023002"/>
    </source>
</evidence>
<dbReference type="FunFam" id="2.60.120.620:FF:000011">
    <property type="entry name" value="Prolyl alpha subunit"/>
    <property type="match status" value="1"/>
</dbReference>
<dbReference type="AlphaFoldDB" id="A0A6P4EZY3"/>
<keyword evidence="12" id="KW-0325">Glycoprotein</keyword>
<evidence type="ECO:0000256" key="6">
    <source>
        <dbReference type="ARBA" id="ARBA00022723"/>
    </source>
</evidence>
<keyword evidence="11" id="KW-0408">Iron</keyword>
<evidence type="ECO:0000256" key="8">
    <source>
        <dbReference type="ARBA" id="ARBA00022896"/>
    </source>
</evidence>
<feature type="chain" id="PRO_5028049719" description="procollagen-proline 4-dioxygenase" evidence="13">
    <location>
        <begin position="20"/>
        <end position="534"/>
    </location>
</feature>
<evidence type="ECO:0000256" key="7">
    <source>
        <dbReference type="ARBA" id="ARBA00022824"/>
    </source>
</evidence>
<organism evidence="15">
    <name type="scientific">Drosophila rhopaloa</name>
    <name type="common">Fruit fly</name>
    <dbReference type="NCBI Taxonomy" id="1041015"/>
    <lineage>
        <taxon>Eukaryota</taxon>
        <taxon>Metazoa</taxon>
        <taxon>Ecdysozoa</taxon>
        <taxon>Arthropoda</taxon>
        <taxon>Hexapoda</taxon>
        <taxon>Insecta</taxon>
        <taxon>Pterygota</taxon>
        <taxon>Neoptera</taxon>
        <taxon>Endopterygota</taxon>
        <taxon>Diptera</taxon>
        <taxon>Brachycera</taxon>
        <taxon>Muscomorpha</taxon>
        <taxon>Ephydroidea</taxon>
        <taxon>Drosophilidae</taxon>
        <taxon>Drosophila</taxon>
        <taxon>Sophophora</taxon>
    </lineage>
</organism>
<dbReference type="InterPro" id="IPR011990">
    <property type="entry name" value="TPR-like_helical_dom_sf"/>
</dbReference>
<accession>A0A6P4EZY3</accession>
<dbReference type="InterPro" id="IPR006620">
    <property type="entry name" value="Pro_4_hyd_alph"/>
</dbReference>
<dbReference type="InterPro" id="IPR013547">
    <property type="entry name" value="P4H_N"/>
</dbReference>
<evidence type="ECO:0000256" key="5">
    <source>
        <dbReference type="ARBA" id="ARBA00012269"/>
    </source>
</evidence>
<dbReference type="InterPro" id="IPR044862">
    <property type="entry name" value="Pro_4_hyd_alph_FE2OG_OXY"/>
</dbReference>
<evidence type="ECO:0000256" key="1">
    <source>
        <dbReference type="ARBA" id="ARBA00001961"/>
    </source>
</evidence>
<dbReference type="InterPro" id="IPR045054">
    <property type="entry name" value="P4HA-like"/>
</dbReference>
<dbReference type="GO" id="GO:0031418">
    <property type="term" value="F:L-ascorbic acid binding"/>
    <property type="evidence" value="ECO:0007669"/>
    <property type="project" value="UniProtKB-KW"/>
</dbReference>
<dbReference type="Pfam" id="PF13640">
    <property type="entry name" value="2OG-FeII_Oxy_3"/>
    <property type="match status" value="1"/>
</dbReference>
<dbReference type="EC" id="1.14.11.2" evidence="5"/>
<dbReference type="SUPFAM" id="SSF48452">
    <property type="entry name" value="TPR-like"/>
    <property type="match status" value="1"/>
</dbReference>
<dbReference type="Pfam" id="PF08336">
    <property type="entry name" value="P4Ha_N"/>
    <property type="match status" value="1"/>
</dbReference>
<evidence type="ECO:0000259" key="14">
    <source>
        <dbReference type="PROSITE" id="PS51471"/>
    </source>
</evidence>
<evidence type="ECO:0000256" key="11">
    <source>
        <dbReference type="ARBA" id="ARBA00023004"/>
    </source>
</evidence>
<feature type="signal peptide" evidence="13">
    <location>
        <begin position="1"/>
        <end position="19"/>
    </location>
</feature>
<evidence type="ECO:0000256" key="3">
    <source>
        <dbReference type="ARBA" id="ARBA00004319"/>
    </source>
</evidence>
<dbReference type="GO" id="GO:0005506">
    <property type="term" value="F:iron ion binding"/>
    <property type="evidence" value="ECO:0007669"/>
    <property type="project" value="InterPro"/>
</dbReference>
<reference evidence="15" key="1">
    <citation type="submission" date="2025-08" db="UniProtKB">
        <authorList>
            <consortium name="RefSeq"/>
        </authorList>
    </citation>
    <scope>IDENTIFICATION</scope>
</reference>
<evidence type="ECO:0000256" key="2">
    <source>
        <dbReference type="ARBA" id="ARBA00002035"/>
    </source>
</evidence>
<evidence type="ECO:0000256" key="12">
    <source>
        <dbReference type="ARBA" id="ARBA00023180"/>
    </source>
</evidence>
<proteinExistence type="inferred from homology"/>
<dbReference type="Gene3D" id="6.10.140.1460">
    <property type="match status" value="1"/>
</dbReference>
<dbReference type="Gene3D" id="1.25.40.10">
    <property type="entry name" value="Tetratricopeptide repeat domain"/>
    <property type="match status" value="1"/>
</dbReference>
<comment type="function">
    <text evidence="2">Catalyzes the post-translational formation of 4-hydroxyproline in -Xaa-Pro-Gly- sequences in collagens and other proteins.</text>
</comment>
<dbReference type="PROSITE" id="PS51471">
    <property type="entry name" value="FE2OG_OXY"/>
    <property type="match status" value="1"/>
</dbReference>
<gene>
    <name evidence="15" type="primary">LOC108045776</name>
</gene>
<feature type="domain" description="Fe2OG dioxygenase" evidence="14">
    <location>
        <begin position="401"/>
        <end position="507"/>
    </location>
</feature>
<sequence>MLIYKRLLYSIIFLSLSLGQENNTENRYSRSVVNMDELLKMEESLVLNLENFTAVLSQKAEIIRWGIHQMEEMHHKLQTGSSEFCSSPFISYSLIRHMQADWLMWQEYLERPMGLEQLAFVSTNSTKPQEHDFFDAADGITRMQGTYQLLAGDIASGLLDGVQYNSSLAAVDCLKLARDLMEQSYLTSAEEWILAGIKVYDRPGVQREMHLLRGPNRAELYRTLGQVRMEQKNYEGALEAYQHDKQIFQEYYNLEREVLTSPETKPITSEQDAEDEVFVRAQLPLCCSGRCEVPRELRKLYCVYNHVTAPFLQLAPIKTEILSIDPFVVLLHDMISPNETALIRSSSKKSLLASAVYSVATKSLKVASSRFSKSVWWDNNFNEATQKISERLQKATGLDMNYTEPFQVINYGLGGFFEMHMDLKLSRKELSKGKPDRMATTIFYLSDVLQGGATFFPRLNLTVFPKFGSALFWYNFDSSGEQEIRTIHTGCPVIAGSKWVVSKWIEDVGQEFRRPCINSNSSTKDILSIETLII</sequence>
<evidence type="ECO:0000313" key="15">
    <source>
        <dbReference type="RefSeq" id="XP_016980683.1"/>
    </source>
</evidence>
<keyword evidence="6" id="KW-0479">Metal-binding</keyword>
<dbReference type="RefSeq" id="XP_016980683.1">
    <property type="nucleotide sequence ID" value="XM_017125194.1"/>
</dbReference>
<dbReference type="GO" id="GO:0005788">
    <property type="term" value="C:endoplasmic reticulum lumen"/>
    <property type="evidence" value="ECO:0007669"/>
    <property type="project" value="UniProtKB-SubCell"/>
</dbReference>
<comment type="cofactor">
    <cofactor evidence="1">
        <name>L-ascorbate</name>
        <dbReference type="ChEBI" id="CHEBI:38290"/>
    </cofactor>
</comment>
<dbReference type="PANTHER" id="PTHR10869:SF244">
    <property type="entry name" value="PROLYL 4-HYDROXYLASE SUBUNIT ALPHA-2"/>
    <property type="match status" value="1"/>
</dbReference>
<evidence type="ECO:0000256" key="13">
    <source>
        <dbReference type="SAM" id="SignalP"/>
    </source>
</evidence>
<protein>
    <recommendedName>
        <fullName evidence="5">procollagen-proline 4-dioxygenase</fullName>
        <ecNumber evidence="5">1.14.11.2</ecNumber>
    </recommendedName>
</protein>
<dbReference type="SMART" id="SM00702">
    <property type="entry name" value="P4Hc"/>
    <property type="match status" value="1"/>
</dbReference>
<keyword evidence="13" id="KW-0732">Signal</keyword>